<organism evidence="1 2">
    <name type="scientific">Claviceps arundinis</name>
    <dbReference type="NCBI Taxonomy" id="1623583"/>
    <lineage>
        <taxon>Eukaryota</taxon>
        <taxon>Fungi</taxon>
        <taxon>Dikarya</taxon>
        <taxon>Ascomycota</taxon>
        <taxon>Pezizomycotina</taxon>
        <taxon>Sordariomycetes</taxon>
        <taxon>Hypocreomycetidae</taxon>
        <taxon>Hypocreales</taxon>
        <taxon>Clavicipitaceae</taxon>
        <taxon>Claviceps</taxon>
    </lineage>
</organism>
<evidence type="ECO:0000313" key="1">
    <source>
        <dbReference type="EMBL" id="KAG5964742.1"/>
    </source>
</evidence>
<proteinExistence type="predicted"/>
<dbReference type="AlphaFoldDB" id="A0A9P7MRJ3"/>
<dbReference type="EMBL" id="SRPS01000164">
    <property type="protein sequence ID" value="KAG5964742.1"/>
    <property type="molecule type" value="Genomic_DNA"/>
</dbReference>
<dbReference type="Proteomes" id="UP000784919">
    <property type="component" value="Unassembled WGS sequence"/>
</dbReference>
<sequence>MDYSIFPYAKISADVKTIKESDEGDLLTLVTDDWTNTRGESITNYNAICTDTASNMKKAVGIVSSVHLHINAIKCNSHQLNPHSRTC</sequence>
<accession>A0A9P7MRJ3</accession>
<name>A0A9P7MRJ3_9HYPO</name>
<comment type="caution">
    <text evidence="1">The sequence shown here is derived from an EMBL/GenBank/DDBJ whole genome shotgun (WGS) entry which is preliminary data.</text>
</comment>
<protein>
    <recommendedName>
        <fullName evidence="3">DUF659 domain-containing protein</fullName>
    </recommendedName>
</protein>
<evidence type="ECO:0000313" key="2">
    <source>
        <dbReference type="Proteomes" id="UP000784919"/>
    </source>
</evidence>
<evidence type="ECO:0008006" key="3">
    <source>
        <dbReference type="Google" id="ProtNLM"/>
    </source>
</evidence>
<gene>
    <name evidence="1" type="ORF">E4U56_002073</name>
</gene>
<reference evidence="1" key="1">
    <citation type="journal article" date="2020" name="bioRxiv">
        <title>Whole genome comparisons of ergot fungi reveals the divergence and evolution of species within the genus Claviceps are the result of varying mechanisms driving genome evolution and host range expansion.</title>
        <authorList>
            <person name="Wyka S.A."/>
            <person name="Mondo S.J."/>
            <person name="Liu M."/>
            <person name="Dettman J."/>
            <person name="Nalam V."/>
            <person name="Broders K.D."/>
        </authorList>
    </citation>
    <scope>NUCLEOTIDE SEQUENCE</scope>
    <source>
        <strain evidence="1">CCC 1102</strain>
    </source>
</reference>